<dbReference type="Proteomes" id="UP000199545">
    <property type="component" value="Unassembled WGS sequence"/>
</dbReference>
<dbReference type="EMBL" id="FORR01000001">
    <property type="protein sequence ID" value="SFI61598.1"/>
    <property type="molecule type" value="Genomic_DNA"/>
</dbReference>
<organism evidence="1 2">
    <name type="scientific">Thermoflavimicrobium dichotomicum</name>
    <dbReference type="NCBI Taxonomy" id="46223"/>
    <lineage>
        <taxon>Bacteria</taxon>
        <taxon>Bacillati</taxon>
        <taxon>Bacillota</taxon>
        <taxon>Bacilli</taxon>
        <taxon>Bacillales</taxon>
        <taxon>Thermoactinomycetaceae</taxon>
        <taxon>Thermoflavimicrobium</taxon>
    </lineage>
</organism>
<dbReference type="STRING" id="46223.SAMN05421852_101134"/>
<name>A0A1I3JNM2_9BACL</name>
<evidence type="ECO:0000313" key="1">
    <source>
        <dbReference type="EMBL" id="SFI61598.1"/>
    </source>
</evidence>
<proteinExistence type="predicted"/>
<evidence type="ECO:0000313" key="2">
    <source>
        <dbReference type="Proteomes" id="UP000199545"/>
    </source>
</evidence>
<protein>
    <submittedName>
        <fullName evidence="1">Uncharacterized protein</fullName>
    </submittedName>
</protein>
<accession>A0A1I3JNM2</accession>
<sequence length="47" mass="5310">MMKTLRQGEMTKLEESVSFVVAREIEVVTEKEADSGARTDTFVNKFA</sequence>
<keyword evidence="2" id="KW-1185">Reference proteome</keyword>
<dbReference type="AlphaFoldDB" id="A0A1I3JNM2"/>
<reference evidence="1 2" key="1">
    <citation type="submission" date="2016-10" db="EMBL/GenBank/DDBJ databases">
        <authorList>
            <person name="de Groot N.N."/>
        </authorList>
    </citation>
    <scope>NUCLEOTIDE SEQUENCE [LARGE SCALE GENOMIC DNA]</scope>
    <source>
        <strain evidence="1 2">DSM 44778</strain>
    </source>
</reference>
<gene>
    <name evidence="1" type="ORF">SAMN05421852_101134</name>
</gene>